<reference evidence="1 2" key="1">
    <citation type="journal article" date="2024" name="Chem. Sci.">
        <title>Discovery of megapolipeptins by genome mining of a Burkholderiales bacteria collection.</title>
        <authorList>
            <person name="Paulo B.S."/>
            <person name="Recchia M.J.J."/>
            <person name="Lee S."/>
            <person name="Fergusson C.H."/>
            <person name="Romanowski S.B."/>
            <person name="Hernandez A."/>
            <person name="Krull N."/>
            <person name="Liu D.Y."/>
            <person name="Cavanagh H."/>
            <person name="Bos A."/>
            <person name="Gray C.A."/>
            <person name="Murphy B.T."/>
            <person name="Linington R.G."/>
            <person name="Eustaquio A.S."/>
        </authorList>
    </citation>
    <scope>NUCLEOTIDE SEQUENCE [LARGE SCALE GENOMIC DNA]</scope>
    <source>
        <strain evidence="1 2">RL17-374-BIF-D</strain>
    </source>
</reference>
<organism evidence="1 2">
    <name type="scientific">Caballeronia jiangsuensis</name>
    <dbReference type="NCBI Taxonomy" id="1458357"/>
    <lineage>
        <taxon>Bacteria</taxon>
        <taxon>Pseudomonadati</taxon>
        <taxon>Pseudomonadota</taxon>
        <taxon>Betaproteobacteria</taxon>
        <taxon>Burkholderiales</taxon>
        <taxon>Burkholderiaceae</taxon>
        <taxon>Caballeronia</taxon>
    </lineage>
</organism>
<evidence type="ECO:0000313" key="2">
    <source>
        <dbReference type="Proteomes" id="UP001629462"/>
    </source>
</evidence>
<gene>
    <name evidence="1" type="ORF">PQR08_16935</name>
</gene>
<proteinExistence type="predicted"/>
<dbReference type="RefSeq" id="WP_250486679.1">
    <property type="nucleotide sequence ID" value="NZ_JAQQDB010000014.1"/>
</dbReference>
<dbReference type="EMBL" id="JAQQDB010000014">
    <property type="protein sequence ID" value="MFM0519111.1"/>
    <property type="molecule type" value="Genomic_DNA"/>
</dbReference>
<protein>
    <submittedName>
        <fullName evidence="1">Uncharacterized protein</fullName>
    </submittedName>
</protein>
<keyword evidence="2" id="KW-1185">Reference proteome</keyword>
<accession>A0ABW9CKL5</accession>
<evidence type="ECO:0000313" key="1">
    <source>
        <dbReference type="EMBL" id="MFM0519111.1"/>
    </source>
</evidence>
<name>A0ABW9CKL5_9BURK</name>
<dbReference type="Proteomes" id="UP001629462">
    <property type="component" value="Unassembled WGS sequence"/>
</dbReference>
<sequence>MNDLDQRERRVRHCLQIIDVAEEAQPLFFVFDELASQADFGQKRSQDRAKWRRASACGHRRIFGVAPAAR</sequence>
<comment type="caution">
    <text evidence="1">The sequence shown here is derived from an EMBL/GenBank/DDBJ whole genome shotgun (WGS) entry which is preliminary data.</text>
</comment>